<dbReference type="EMBL" id="OD001704">
    <property type="protein sequence ID" value="CAD7402908.1"/>
    <property type="molecule type" value="Genomic_DNA"/>
</dbReference>
<evidence type="ECO:0000256" key="1">
    <source>
        <dbReference type="SAM" id="MobiDB-lite"/>
    </source>
</evidence>
<name>A0A7R9GZ87_TIMPO</name>
<dbReference type="AlphaFoldDB" id="A0A7R9GZ87"/>
<evidence type="ECO:0000313" key="2">
    <source>
        <dbReference type="EMBL" id="CAD7402908.1"/>
    </source>
</evidence>
<feature type="region of interest" description="Disordered" evidence="1">
    <location>
        <begin position="284"/>
        <end position="307"/>
    </location>
</feature>
<proteinExistence type="predicted"/>
<sequence length="307" mass="33615">METPHCTRYSLVFGLDVTRGLKPTEIRTLISPSSAVELNTTSALANYATEAGQKIVSLKDVLNFGSSNLNGDFTLDRAMRSDRSSNLIGNFTLDRAMRSDCSSNLNGDLTLDRIRRSDLSSNLTGDFTLDRAMRSDRSSNLTGNFTMDRAMRSDRSSNLIGNFTLDRAMRSDRSSNLIGNFTLDRVKRSDLSSNLIGNFTLDIVKRSDLSSNLIGDFTLGSQAFRPFRQSGVLTVHLTSAVIPRSAWQPTIIVDEEIVARILTNCTENGSSFVRQLQLLCPGDRSASDAAPSTPAPDIALTVGEDNR</sequence>
<organism evidence="2">
    <name type="scientific">Timema poppense</name>
    <name type="common">Walking stick</name>
    <dbReference type="NCBI Taxonomy" id="170557"/>
    <lineage>
        <taxon>Eukaryota</taxon>
        <taxon>Metazoa</taxon>
        <taxon>Ecdysozoa</taxon>
        <taxon>Arthropoda</taxon>
        <taxon>Hexapoda</taxon>
        <taxon>Insecta</taxon>
        <taxon>Pterygota</taxon>
        <taxon>Neoptera</taxon>
        <taxon>Polyneoptera</taxon>
        <taxon>Phasmatodea</taxon>
        <taxon>Timematodea</taxon>
        <taxon>Timematoidea</taxon>
        <taxon>Timematidae</taxon>
        <taxon>Timema</taxon>
    </lineage>
</organism>
<protein>
    <submittedName>
        <fullName evidence="2">Uncharacterized protein</fullName>
    </submittedName>
</protein>
<accession>A0A7R9GZ87</accession>
<gene>
    <name evidence="2" type="ORF">TPSB3V08_LOCUS3790</name>
</gene>
<feature type="compositionally biased region" description="Low complexity" evidence="1">
    <location>
        <begin position="284"/>
        <end position="299"/>
    </location>
</feature>
<reference evidence="2" key="1">
    <citation type="submission" date="2020-11" db="EMBL/GenBank/DDBJ databases">
        <authorList>
            <person name="Tran Van P."/>
        </authorList>
    </citation>
    <scope>NUCLEOTIDE SEQUENCE</scope>
</reference>